<organism evidence="1 2">
    <name type="scientific">Pseudomonas putida</name>
    <name type="common">Arthrobacter siderocapsulatus</name>
    <dbReference type="NCBI Taxonomy" id="303"/>
    <lineage>
        <taxon>Bacteria</taxon>
        <taxon>Pseudomonadati</taxon>
        <taxon>Pseudomonadota</taxon>
        <taxon>Gammaproteobacteria</taxon>
        <taxon>Pseudomonadales</taxon>
        <taxon>Pseudomonadaceae</taxon>
        <taxon>Pseudomonas</taxon>
    </lineage>
</organism>
<protein>
    <submittedName>
        <fullName evidence="1">Uncharacterized protein</fullName>
    </submittedName>
</protein>
<dbReference type="EMBL" id="JAEHTE010000002">
    <property type="protein sequence ID" value="MBI6883065.1"/>
    <property type="molecule type" value="Genomic_DNA"/>
</dbReference>
<reference evidence="1" key="1">
    <citation type="submission" date="2020-12" db="EMBL/GenBank/DDBJ databases">
        <title>Enhanced detection system for hospital associated transmission using whole genome sequencing surveillance.</title>
        <authorList>
            <person name="Harrison L.H."/>
            <person name="Van Tyne D."/>
            <person name="Marsh J.W."/>
            <person name="Griffith M.P."/>
            <person name="Snyder D.J."/>
            <person name="Cooper V.S."/>
            <person name="Mustapha M."/>
        </authorList>
    </citation>
    <scope>NUCLEOTIDE SEQUENCE</scope>
    <source>
        <strain evidence="1">PSB00042</strain>
    </source>
</reference>
<sequence>MAMQVSSEVFREGKSHFNWTRNRTEWPIHQTAEAISQGLMYRLASYALNRLDEAGFKATVEGWDCNVYTLDGNDRPSERVYHVRFMNAKGGYLEVDRIHTRSGWPFLDHGISAGHR</sequence>
<name>A0A8I1EAU2_PSEPU</name>
<dbReference type="RefSeq" id="WP_198746679.1">
    <property type="nucleotide sequence ID" value="NZ_JAEHTE010000002.1"/>
</dbReference>
<dbReference type="Proteomes" id="UP000637061">
    <property type="component" value="Unassembled WGS sequence"/>
</dbReference>
<gene>
    <name evidence="1" type="ORF">JEU22_03985</name>
</gene>
<comment type="caution">
    <text evidence="1">The sequence shown here is derived from an EMBL/GenBank/DDBJ whole genome shotgun (WGS) entry which is preliminary data.</text>
</comment>
<accession>A0A8I1EAU2</accession>
<dbReference type="AlphaFoldDB" id="A0A8I1EAU2"/>
<evidence type="ECO:0000313" key="2">
    <source>
        <dbReference type="Proteomes" id="UP000637061"/>
    </source>
</evidence>
<evidence type="ECO:0000313" key="1">
    <source>
        <dbReference type="EMBL" id="MBI6883065.1"/>
    </source>
</evidence>
<proteinExistence type="predicted"/>